<dbReference type="Pfam" id="PF00096">
    <property type="entry name" value="zf-C2H2"/>
    <property type="match status" value="12"/>
</dbReference>
<evidence type="ECO:0000256" key="3">
    <source>
        <dbReference type="ARBA" id="ARBA00009647"/>
    </source>
</evidence>
<dbReference type="FunFam" id="3.30.160.60:FF:001219">
    <property type="entry name" value="zinc finger protein 436 isoform X2"/>
    <property type="match status" value="1"/>
</dbReference>
<dbReference type="InterPro" id="IPR036051">
    <property type="entry name" value="KRAB_dom_sf"/>
</dbReference>
<evidence type="ECO:0000256" key="13">
    <source>
        <dbReference type="ARBA" id="ARBA00023242"/>
    </source>
</evidence>
<dbReference type="SUPFAM" id="SSF46942">
    <property type="entry name" value="Elongation factor TFIIS domain 2"/>
    <property type="match status" value="2"/>
</dbReference>
<evidence type="ECO:0000256" key="15">
    <source>
        <dbReference type="ARBA" id="ARBA00067844"/>
    </source>
</evidence>
<dbReference type="Gene3D" id="2.20.25.10">
    <property type="match status" value="1"/>
</dbReference>
<dbReference type="SUPFAM" id="SSF57783">
    <property type="entry name" value="Zinc beta-ribbon"/>
    <property type="match status" value="1"/>
</dbReference>
<feature type="compositionally biased region" description="Acidic residues" evidence="17">
    <location>
        <begin position="381"/>
        <end position="390"/>
    </location>
</feature>
<dbReference type="Gene3D" id="1.10.472.30">
    <property type="entry name" value="Transcription elongation factor S-II, central domain"/>
    <property type="match status" value="1"/>
</dbReference>
<dbReference type="eggNOG" id="KOG1721">
    <property type="taxonomic scope" value="Eukaryota"/>
</dbReference>
<feature type="domain" description="KRAB" evidence="19">
    <location>
        <begin position="307"/>
        <end position="379"/>
    </location>
</feature>
<dbReference type="Gene3D" id="3.30.160.60">
    <property type="entry name" value="Classic Zinc Finger"/>
    <property type="match status" value="12"/>
</dbReference>
<name>L9L0F5_TUPCH</name>
<feature type="domain" description="C2H2-type" evidence="18">
    <location>
        <begin position="459"/>
        <end position="486"/>
    </location>
</feature>
<evidence type="ECO:0000313" key="22">
    <source>
        <dbReference type="EMBL" id="ELW68496.1"/>
    </source>
</evidence>
<feature type="domain" description="C2H2-type" evidence="18">
    <location>
        <begin position="739"/>
        <end position="763"/>
    </location>
</feature>
<evidence type="ECO:0000256" key="2">
    <source>
        <dbReference type="ARBA" id="ARBA00006991"/>
    </source>
</evidence>
<dbReference type="Proteomes" id="UP000011518">
    <property type="component" value="Unassembled WGS sequence"/>
</dbReference>
<feature type="domain" description="TFIIS central" evidence="21">
    <location>
        <begin position="75"/>
        <end position="230"/>
    </location>
</feature>
<dbReference type="InterPro" id="IPR036575">
    <property type="entry name" value="TFIIS_cen_dom_sf"/>
</dbReference>
<keyword evidence="8" id="KW-0862">Zinc</keyword>
<dbReference type="PROSITE" id="PS51321">
    <property type="entry name" value="TFIIS_CENTRAL"/>
    <property type="match status" value="1"/>
</dbReference>
<dbReference type="GO" id="GO:0006351">
    <property type="term" value="P:DNA-templated transcription"/>
    <property type="evidence" value="ECO:0007669"/>
    <property type="project" value="InterPro"/>
</dbReference>
<dbReference type="SMART" id="SM00510">
    <property type="entry name" value="TFS2M"/>
    <property type="match status" value="1"/>
</dbReference>
<dbReference type="PROSITE" id="PS00028">
    <property type="entry name" value="ZINC_FINGER_C2H2_1"/>
    <property type="match status" value="12"/>
</dbReference>
<keyword evidence="10" id="KW-0805">Transcription regulation</keyword>
<dbReference type="SMART" id="SM00349">
    <property type="entry name" value="KRAB"/>
    <property type="match status" value="1"/>
</dbReference>
<dbReference type="PROSITE" id="PS50157">
    <property type="entry name" value="ZINC_FINGER_C2H2_2"/>
    <property type="match status" value="12"/>
</dbReference>
<evidence type="ECO:0000256" key="8">
    <source>
        <dbReference type="ARBA" id="ARBA00022833"/>
    </source>
</evidence>
<evidence type="ECO:0000256" key="4">
    <source>
        <dbReference type="ARBA" id="ARBA00022499"/>
    </source>
</evidence>
<feature type="domain" description="C2H2-type" evidence="18">
    <location>
        <begin position="543"/>
        <end position="570"/>
    </location>
</feature>
<dbReference type="PROSITE" id="PS50805">
    <property type="entry name" value="KRAB"/>
    <property type="match status" value="1"/>
</dbReference>
<dbReference type="CDD" id="cd07765">
    <property type="entry name" value="KRAB_A-box"/>
    <property type="match status" value="1"/>
</dbReference>
<dbReference type="InterPro" id="IPR036236">
    <property type="entry name" value="Znf_C2H2_sf"/>
</dbReference>
<evidence type="ECO:0000259" key="18">
    <source>
        <dbReference type="PROSITE" id="PS50157"/>
    </source>
</evidence>
<dbReference type="FunFam" id="3.30.160.60:FF:000135">
    <property type="entry name" value="Zinc finger protein 358"/>
    <property type="match status" value="1"/>
</dbReference>
<dbReference type="FunFam" id="3.30.160.60:FF:002090">
    <property type="entry name" value="Zinc finger protein 473"/>
    <property type="match status" value="2"/>
</dbReference>
<dbReference type="InterPro" id="IPR001909">
    <property type="entry name" value="KRAB"/>
</dbReference>
<dbReference type="PANTHER" id="PTHR23235:SF152">
    <property type="entry name" value="SI:DKEY-210J14.3"/>
    <property type="match status" value="1"/>
</dbReference>
<dbReference type="GO" id="GO:0005654">
    <property type="term" value="C:nucleoplasm"/>
    <property type="evidence" value="ECO:0007669"/>
    <property type="project" value="UniProtKB-ARBA"/>
</dbReference>
<keyword evidence="7 16" id="KW-0863">Zinc-finger</keyword>
<dbReference type="SUPFAM" id="SSF109640">
    <property type="entry name" value="KRAB domain (Kruppel-associated box)"/>
    <property type="match status" value="1"/>
</dbReference>
<evidence type="ECO:0000256" key="11">
    <source>
        <dbReference type="ARBA" id="ARBA00023125"/>
    </source>
</evidence>
<keyword evidence="6" id="KW-0677">Repeat</keyword>
<proteinExistence type="inferred from homology"/>
<reference evidence="23" key="1">
    <citation type="submission" date="2012-07" db="EMBL/GenBank/DDBJ databases">
        <title>Genome of the Chinese tree shrew, a rising model animal genetically related to primates.</title>
        <authorList>
            <person name="Zhang G."/>
            <person name="Fan Y."/>
            <person name="Yao Y."/>
            <person name="Huang Z."/>
        </authorList>
    </citation>
    <scope>NUCLEOTIDE SEQUENCE [LARGE SCALE GENOMIC DNA]</scope>
</reference>
<feature type="domain" description="C2H2-type" evidence="18">
    <location>
        <begin position="599"/>
        <end position="626"/>
    </location>
</feature>
<keyword evidence="5" id="KW-0479">Metal-binding</keyword>
<feature type="region of interest" description="Disordered" evidence="17">
    <location>
        <begin position="1"/>
        <end position="56"/>
    </location>
</feature>
<dbReference type="Pfam" id="PF07500">
    <property type="entry name" value="TFIIS_M"/>
    <property type="match status" value="1"/>
</dbReference>
<evidence type="ECO:0000259" key="21">
    <source>
        <dbReference type="PROSITE" id="PS51321"/>
    </source>
</evidence>
<comment type="function">
    <text evidence="14">Necessary for efficient RNA polymerase II transcription elongation past template-encoded arresting sites. The arresting sites in DNA have the property of trapping a certain fraction of elongating RNA polymerases that pass through, resulting in locked ternary complexes. Cleavage of the nascent transcript by S-II allows the resumption of elongation from the new 3'-terminus.</text>
</comment>
<dbReference type="GO" id="GO:0008270">
    <property type="term" value="F:zinc ion binding"/>
    <property type="evidence" value="ECO:0007669"/>
    <property type="project" value="UniProtKB-KW"/>
</dbReference>
<feature type="domain" description="C2H2-type" evidence="18">
    <location>
        <begin position="515"/>
        <end position="542"/>
    </location>
</feature>
<evidence type="ECO:0000256" key="17">
    <source>
        <dbReference type="SAM" id="MobiDB-lite"/>
    </source>
</evidence>
<evidence type="ECO:0000256" key="1">
    <source>
        <dbReference type="ARBA" id="ARBA00004123"/>
    </source>
</evidence>
<evidence type="ECO:0000256" key="5">
    <source>
        <dbReference type="ARBA" id="ARBA00022723"/>
    </source>
</evidence>
<dbReference type="SMART" id="SM00355">
    <property type="entry name" value="ZnF_C2H2"/>
    <property type="match status" value="12"/>
</dbReference>
<dbReference type="EMBL" id="KB320563">
    <property type="protein sequence ID" value="ELW68496.1"/>
    <property type="molecule type" value="Genomic_DNA"/>
</dbReference>
<gene>
    <name evidence="22" type="ORF">TREES_T100008808</name>
</gene>
<dbReference type="GO" id="GO:0000978">
    <property type="term" value="F:RNA polymerase II cis-regulatory region sequence-specific DNA binding"/>
    <property type="evidence" value="ECO:0007669"/>
    <property type="project" value="TreeGrafter"/>
</dbReference>
<dbReference type="SMART" id="SM00440">
    <property type="entry name" value="ZnF_C2C2"/>
    <property type="match status" value="1"/>
</dbReference>
<dbReference type="FunFam" id="3.30.160.60:FF:000139">
    <property type="entry name" value="zinc finger protein 1 homolog"/>
    <property type="match status" value="2"/>
</dbReference>
<protein>
    <recommendedName>
        <fullName evidence="15">Zinc finger protein 436</fullName>
    </recommendedName>
</protein>
<dbReference type="PROSITE" id="PS51133">
    <property type="entry name" value="ZF_TFIIS_2"/>
    <property type="match status" value="1"/>
</dbReference>
<dbReference type="FunFam" id="3.30.160.60:FF:000967">
    <property type="entry name" value="zinc finger protein 436 isoform X1"/>
    <property type="match status" value="1"/>
</dbReference>
<dbReference type="InterPro" id="IPR001222">
    <property type="entry name" value="Znf_TFIIS"/>
</dbReference>
<dbReference type="FunFam" id="2.20.25.10:FF:000001">
    <property type="entry name" value="Probable Transcription elongation factor S-II"/>
    <property type="match status" value="1"/>
</dbReference>
<dbReference type="SUPFAM" id="SSF57667">
    <property type="entry name" value="beta-beta-alpha zinc fingers"/>
    <property type="match status" value="7"/>
</dbReference>
<comment type="subcellular location">
    <subcellularLocation>
        <location evidence="1">Nucleus</location>
    </subcellularLocation>
</comment>
<reference evidence="23" key="2">
    <citation type="journal article" date="2013" name="Nat. Commun.">
        <title>Genome of the Chinese tree shrew.</title>
        <authorList>
            <person name="Fan Y."/>
            <person name="Huang Z.Y."/>
            <person name="Cao C.C."/>
            <person name="Chen C.S."/>
            <person name="Chen Y.X."/>
            <person name="Fan D.D."/>
            <person name="He J."/>
            <person name="Hou H.L."/>
            <person name="Hu L."/>
            <person name="Hu X.T."/>
            <person name="Jiang X.T."/>
            <person name="Lai R."/>
            <person name="Lang Y.S."/>
            <person name="Liang B."/>
            <person name="Liao S.G."/>
            <person name="Mu D."/>
            <person name="Ma Y.Y."/>
            <person name="Niu Y.Y."/>
            <person name="Sun X.Q."/>
            <person name="Xia J.Q."/>
            <person name="Xiao J."/>
            <person name="Xiong Z.Q."/>
            <person name="Xu L."/>
            <person name="Yang L."/>
            <person name="Zhang Y."/>
            <person name="Zhao W."/>
            <person name="Zhao X.D."/>
            <person name="Zheng Y.T."/>
            <person name="Zhou J.M."/>
            <person name="Zhu Y.B."/>
            <person name="Zhang G.J."/>
            <person name="Wang J."/>
            <person name="Yao Y.G."/>
        </authorList>
    </citation>
    <scope>NUCLEOTIDE SEQUENCE [LARGE SCALE GENOMIC DNA]</scope>
</reference>
<evidence type="ECO:0000313" key="23">
    <source>
        <dbReference type="Proteomes" id="UP000011518"/>
    </source>
</evidence>
<sequence>MLAYESLISDPFSSRRDSVDSKSSATSSPKRPPVERSNSSKSKAESPRTPSSPLTPTFAPSLCLLAPCYLTGDSVRDKCVEMLSAALKAEDDYKDYGVNCDKMASEIEDHILEPLETSSSPASLSRPANVERSLRPDTAQCARSLAQRRYSRELSSTDMKYRNRVRSRISNLKDPRNPGLRRKVLSGAIAAGLIAKMTAEEMASDELRELRNAMTQEAIREHQMAKTGGTTTDLFQCSKCKKKNCTYNQVQTRSADEPMTTFVLCNECGNRWKRCLLVAFPALSPGRRTLVPEMAATLLMAGSQAPVTFEDMAMYLTREEWRPLDPAQRDLYRDVMQENYGNVVSLDFEIRSENEVNPKQEISEEVEFGTTSERPVGNAEENPESEEAFENGDRSERQWGDLTAEEWVSYPLQQVTDLLVHKEVHTGIRYHICSHCGKAFSQISDLNRHQKTHTGDRPYKCYECGKGFSRSSHLIQHQRTHTGERPYDCNECGKSFGRSSHLIQHQTIHTGEKPHKCNECGKSFCRLSHLIQHQRTHSGEKPYECEECGKSFSRSSHLAQHQRTHTGEKPYECNECGRGFSERSDLIKHYRVHTGERPYKCDECGKNFSQNSDLVRHRRAHTGEKPYHCNECGENFSRISHLVQHQRTHTGEKPYECNACGKSFSRSSHLITHQKIHTGEKPYECNECWRSFGERSDLIKHQRTHTGEKPYECVQCGKGFTQSSNLITHQRVHTGEKPYECTECEKSFSRSSALIKHKRVHTD</sequence>
<evidence type="ECO:0000256" key="7">
    <source>
        <dbReference type="ARBA" id="ARBA00022771"/>
    </source>
</evidence>
<evidence type="ECO:0000259" key="20">
    <source>
        <dbReference type="PROSITE" id="PS51133"/>
    </source>
</evidence>
<evidence type="ECO:0000256" key="9">
    <source>
        <dbReference type="ARBA" id="ARBA00022843"/>
    </source>
</evidence>
<dbReference type="InterPro" id="IPR003618">
    <property type="entry name" value="TFIIS_cen_dom"/>
</dbReference>
<accession>L9L0F5</accession>
<keyword evidence="11" id="KW-0238">DNA-binding</keyword>
<keyword evidence="23" id="KW-1185">Reference proteome</keyword>
<organism evidence="22 23">
    <name type="scientific">Tupaia chinensis</name>
    <name type="common">Chinese tree shrew</name>
    <name type="synonym">Tupaia belangeri chinensis</name>
    <dbReference type="NCBI Taxonomy" id="246437"/>
    <lineage>
        <taxon>Eukaryota</taxon>
        <taxon>Metazoa</taxon>
        <taxon>Chordata</taxon>
        <taxon>Craniata</taxon>
        <taxon>Vertebrata</taxon>
        <taxon>Euteleostomi</taxon>
        <taxon>Mammalia</taxon>
        <taxon>Eutheria</taxon>
        <taxon>Euarchontoglires</taxon>
        <taxon>Scandentia</taxon>
        <taxon>Tupaiidae</taxon>
        <taxon>Tupaia</taxon>
    </lineage>
</organism>
<keyword evidence="12" id="KW-0804">Transcription</keyword>
<dbReference type="InterPro" id="IPR013087">
    <property type="entry name" value="Znf_C2H2_type"/>
</dbReference>
<dbReference type="AlphaFoldDB" id="L9L0F5"/>
<evidence type="ECO:0000256" key="16">
    <source>
        <dbReference type="PROSITE-ProRule" id="PRU00472"/>
    </source>
</evidence>
<evidence type="ECO:0000256" key="10">
    <source>
        <dbReference type="ARBA" id="ARBA00023015"/>
    </source>
</evidence>
<dbReference type="CDD" id="cd13749">
    <property type="entry name" value="Zn-ribbon_TFIIS"/>
    <property type="match status" value="1"/>
</dbReference>
<dbReference type="InParanoid" id="L9L0F5"/>
<keyword evidence="13" id="KW-0539">Nucleus</keyword>
<feature type="domain" description="C2H2-type" evidence="18">
    <location>
        <begin position="711"/>
        <end position="738"/>
    </location>
</feature>
<comment type="similarity">
    <text evidence="3">Belongs to the TFS-II family.</text>
</comment>
<evidence type="ECO:0000256" key="6">
    <source>
        <dbReference type="ARBA" id="ARBA00022737"/>
    </source>
</evidence>
<evidence type="ECO:0000256" key="14">
    <source>
        <dbReference type="ARBA" id="ARBA00025408"/>
    </source>
</evidence>
<keyword evidence="9" id="KW-0832">Ubl conjugation</keyword>
<feature type="domain" description="C2H2-type" evidence="18">
    <location>
        <begin position="431"/>
        <end position="458"/>
    </location>
</feature>
<evidence type="ECO:0000259" key="19">
    <source>
        <dbReference type="PROSITE" id="PS50805"/>
    </source>
</evidence>
<dbReference type="PANTHER" id="PTHR23235">
    <property type="entry name" value="KRUEPPEL-LIKE TRANSCRIPTION FACTOR"/>
    <property type="match status" value="1"/>
</dbReference>
<evidence type="ECO:0000256" key="12">
    <source>
        <dbReference type="ARBA" id="ARBA00023163"/>
    </source>
</evidence>
<feature type="domain" description="C2H2-type" evidence="18">
    <location>
        <begin position="683"/>
        <end position="710"/>
    </location>
</feature>
<keyword evidence="4" id="KW-1017">Isopeptide bond</keyword>
<dbReference type="GO" id="GO:0000981">
    <property type="term" value="F:DNA-binding transcription factor activity, RNA polymerase II-specific"/>
    <property type="evidence" value="ECO:0007669"/>
    <property type="project" value="TreeGrafter"/>
</dbReference>
<dbReference type="Pfam" id="PF01352">
    <property type="entry name" value="KRAB"/>
    <property type="match status" value="1"/>
</dbReference>
<feature type="compositionally biased region" description="Low complexity" evidence="17">
    <location>
        <begin position="47"/>
        <end position="56"/>
    </location>
</feature>
<feature type="domain" description="C2H2-type" evidence="18">
    <location>
        <begin position="627"/>
        <end position="654"/>
    </location>
</feature>
<dbReference type="FunFam" id="3.30.160.60:FF:002254">
    <property type="entry name" value="Zinc finger protein 540"/>
    <property type="match status" value="1"/>
</dbReference>
<feature type="region of interest" description="Disordered" evidence="17">
    <location>
        <begin position="364"/>
        <end position="396"/>
    </location>
</feature>
<dbReference type="FunFam" id="3.30.160.60:FF:000016">
    <property type="entry name" value="zinc finger protein 37 homolog"/>
    <property type="match status" value="2"/>
</dbReference>
<dbReference type="PROSITE" id="PS00466">
    <property type="entry name" value="ZF_TFIIS_1"/>
    <property type="match status" value="1"/>
</dbReference>
<dbReference type="Pfam" id="PF01096">
    <property type="entry name" value="Zn_ribbon_TFIIS"/>
    <property type="match status" value="1"/>
</dbReference>
<feature type="domain" description="C2H2-type" evidence="18">
    <location>
        <begin position="487"/>
        <end position="514"/>
    </location>
</feature>
<feature type="domain" description="C2H2-type" evidence="18">
    <location>
        <begin position="571"/>
        <end position="598"/>
    </location>
</feature>
<comment type="similarity">
    <text evidence="2">Belongs to the krueppel C2H2-type zinc-finger protein family.</text>
</comment>
<feature type="domain" description="TFIIS-type" evidence="20">
    <location>
        <begin position="233"/>
        <end position="273"/>
    </location>
</feature>
<dbReference type="Gene3D" id="6.10.140.140">
    <property type="match status" value="1"/>
</dbReference>
<dbReference type="FunFam" id="3.30.160.60:FF:001697">
    <property type="entry name" value="zinc finger protein 623"/>
    <property type="match status" value="2"/>
</dbReference>
<feature type="domain" description="C2H2-type" evidence="18">
    <location>
        <begin position="655"/>
        <end position="682"/>
    </location>
</feature>